<keyword evidence="10" id="KW-1185">Reference proteome</keyword>
<dbReference type="GO" id="GO:0000139">
    <property type="term" value="C:Golgi membrane"/>
    <property type="evidence" value="ECO:0007669"/>
    <property type="project" value="TreeGrafter"/>
</dbReference>
<feature type="transmembrane region" description="Helical" evidence="8">
    <location>
        <begin position="182"/>
        <end position="201"/>
    </location>
</feature>
<accession>A0A8S3U1A8</accession>
<feature type="transmembrane region" description="Helical" evidence="8">
    <location>
        <begin position="281"/>
        <end position="300"/>
    </location>
</feature>
<comment type="subcellular location">
    <subcellularLocation>
        <location evidence="1">Membrane</location>
        <topology evidence="1">Multi-pass membrane protein</topology>
    </subcellularLocation>
</comment>
<evidence type="ECO:0000256" key="8">
    <source>
        <dbReference type="SAM" id="Phobius"/>
    </source>
</evidence>
<evidence type="ECO:0000256" key="1">
    <source>
        <dbReference type="ARBA" id="ARBA00004141"/>
    </source>
</evidence>
<evidence type="ECO:0000256" key="4">
    <source>
        <dbReference type="ARBA" id="ARBA00022692"/>
    </source>
</evidence>
<dbReference type="Proteomes" id="UP000683360">
    <property type="component" value="Unassembled WGS sequence"/>
</dbReference>
<feature type="transmembrane region" description="Helical" evidence="8">
    <location>
        <begin position="307"/>
        <end position="330"/>
    </location>
</feature>
<evidence type="ECO:0000313" key="10">
    <source>
        <dbReference type="Proteomes" id="UP000683360"/>
    </source>
</evidence>
<keyword evidence="3" id="KW-0813">Transport</keyword>
<evidence type="ECO:0000256" key="3">
    <source>
        <dbReference type="ARBA" id="ARBA00022448"/>
    </source>
</evidence>
<feature type="transmembrane region" description="Helical" evidence="8">
    <location>
        <begin position="336"/>
        <end position="354"/>
    </location>
</feature>
<gene>
    <name evidence="9" type="ORF">MEDL_47357</name>
</gene>
<keyword evidence="4 8" id="KW-0812">Transmembrane</keyword>
<evidence type="ECO:0000256" key="2">
    <source>
        <dbReference type="ARBA" id="ARBA00010694"/>
    </source>
</evidence>
<evidence type="ECO:0000256" key="5">
    <source>
        <dbReference type="ARBA" id="ARBA00022989"/>
    </source>
</evidence>
<protein>
    <recommendedName>
        <fullName evidence="7">Adenosine 3'-phospho 5'-phosphosulfate transporter 2</fullName>
    </recommendedName>
</protein>
<keyword evidence="6 8" id="KW-0472">Membrane</keyword>
<dbReference type="InterPro" id="IPR013657">
    <property type="entry name" value="SCL35B1-4/HUT1"/>
</dbReference>
<keyword evidence="5 8" id="KW-1133">Transmembrane helix</keyword>
<dbReference type="AlphaFoldDB" id="A0A8S3U1A8"/>
<evidence type="ECO:0000313" key="9">
    <source>
        <dbReference type="EMBL" id="CAG2234814.1"/>
    </source>
</evidence>
<organism evidence="9 10">
    <name type="scientific">Mytilus edulis</name>
    <name type="common">Blue mussel</name>
    <dbReference type="NCBI Taxonomy" id="6550"/>
    <lineage>
        <taxon>Eukaryota</taxon>
        <taxon>Metazoa</taxon>
        <taxon>Spiralia</taxon>
        <taxon>Lophotrochozoa</taxon>
        <taxon>Mollusca</taxon>
        <taxon>Bivalvia</taxon>
        <taxon>Autobranchia</taxon>
        <taxon>Pteriomorphia</taxon>
        <taxon>Mytilida</taxon>
        <taxon>Mytiloidea</taxon>
        <taxon>Mytilidae</taxon>
        <taxon>Mytilinae</taxon>
        <taxon>Mytilus</taxon>
    </lineage>
</organism>
<comment type="caution">
    <text evidence="9">The sequence shown here is derived from an EMBL/GenBank/DDBJ whole genome shotgun (WGS) entry which is preliminary data.</text>
</comment>
<proteinExistence type="inferred from homology"/>
<feature type="transmembrane region" description="Helical" evidence="8">
    <location>
        <begin position="207"/>
        <end position="227"/>
    </location>
</feature>
<feature type="transmembrane region" description="Helical" evidence="8">
    <location>
        <begin position="96"/>
        <end position="116"/>
    </location>
</feature>
<evidence type="ECO:0000256" key="7">
    <source>
        <dbReference type="ARBA" id="ARBA00039669"/>
    </source>
</evidence>
<reference evidence="9" key="1">
    <citation type="submission" date="2021-03" db="EMBL/GenBank/DDBJ databases">
        <authorList>
            <person name="Bekaert M."/>
        </authorList>
    </citation>
    <scope>NUCLEOTIDE SEQUENCE</scope>
</reference>
<dbReference type="GO" id="GO:0046964">
    <property type="term" value="F:3'-phosphoadenosine 5'-phosphosulfate transmembrane transporter activity"/>
    <property type="evidence" value="ECO:0007669"/>
    <property type="project" value="TreeGrafter"/>
</dbReference>
<evidence type="ECO:0000256" key="6">
    <source>
        <dbReference type="ARBA" id="ARBA00023136"/>
    </source>
</evidence>
<feature type="transmembrane region" description="Helical" evidence="8">
    <location>
        <begin position="247"/>
        <end position="269"/>
    </location>
</feature>
<name>A0A8S3U1A8_MYTED</name>
<dbReference type="PANTHER" id="PTHR10778:SF8">
    <property type="entry name" value="ADENOSINE 3'-PHOSPHO 5'-PHOSPHOSULFATE TRANSPORTER 2"/>
    <property type="match status" value="1"/>
</dbReference>
<feature type="transmembrane region" description="Helical" evidence="8">
    <location>
        <begin position="66"/>
        <end position="84"/>
    </location>
</feature>
<dbReference type="PANTHER" id="PTHR10778">
    <property type="entry name" value="SOLUTE CARRIER FAMILY 35 MEMBER B"/>
    <property type="match status" value="1"/>
</dbReference>
<comment type="similarity">
    <text evidence="2">Belongs to the nucleotide-sugar transporter family. SLC35B subfamily.</text>
</comment>
<dbReference type="GO" id="GO:0005789">
    <property type="term" value="C:endoplasmic reticulum membrane"/>
    <property type="evidence" value="ECO:0007669"/>
    <property type="project" value="TreeGrafter"/>
</dbReference>
<dbReference type="Pfam" id="PF08449">
    <property type="entry name" value="UAA"/>
    <property type="match status" value="1"/>
</dbReference>
<dbReference type="OrthoDB" id="438495at2759"/>
<dbReference type="EMBL" id="CAJPWZ010002271">
    <property type="protein sequence ID" value="CAG2234814.1"/>
    <property type="molecule type" value="Genomic_DNA"/>
</dbReference>
<sequence>MISVTPRVTPLSVGLLRQKGSNSALYEMSQKSAIVPMPEPESSNKKTTELKIGFFDISGYSPTMQFILLTAAVFVFYLVYGYMQELIFKLDGFRPFGWYLTLVQFGLYTIFGLTELQFKADKERRIPLSSYVVIAFLTVSTMGLSNTSVGYLNYPTQVIFKCCKLIPVMLGGVLIQGKKYKCIDVTAVLCMCVGLILFTLADSSVSPSFNTYGVILISLALLADGAIGNVQEKALKQYQGSNSEMVLYSYSIGFIYILIGLVLSGRLLPAFEFCKDYPVETYGYAVIFSISGYFGVNIVLTLVKSFGALMAVTVTTCRKAITIILSFMFFAKPFTFQYVWSGLIVVFGIYLNVYSKNKDSWDTYLLIKYNEVKSLLGYTRTYRKYPSATTDV</sequence>
<feature type="transmembrane region" description="Helical" evidence="8">
    <location>
        <begin position="128"/>
        <end position="152"/>
    </location>
</feature>